<feature type="domain" description="PARP alpha-helical" evidence="18">
    <location>
        <begin position="225"/>
        <end position="342"/>
    </location>
</feature>
<protein>
    <recommendedName>
        <fullName evidence="15">Poly [ADP-ribose] polymerase</fullName>
        <shortName evidence="15">PARP</shortName>
        <ecNumber evidence="15">2.4.2.-</ecNumber>
    </recommendedName>
</protein>
<dbReference type="InterPro" id="IPR004102">
    <property type="entry name" value="Poly(ADP-ribose)pol_reg_dom"/>
</dbReference>
<keyword evidence="10 15" id="KW-0520">NAD</keyword>
<evidence type="ECO:0000256" key="8">
    <source>
        <dbReference type="ARBA" id="ARBA00022771"/>
    </source>
</evidence>
<feature type="compositionally biased region" description="Polar residues" evidence="16">
    <location>
        <begin position="41"/>
        <end position="56"/>
    </location>
</feature>
<dbReference type="SMART" id="SM00773">
    <property type="entry name" value="WGR"/>
    <property type="match status" value="1"/>
</dbReference>
<dbReference type="EMBL" id="QWIS01000021">
    <property type="protein sequence ID" value="RMZ15263.1"/>
    <property type="molecule type" value="Genomic_DNA"/>
</dbReference>
<feature type="compositionally biased region" description="Basic and acidic residues" evidence="16">
    <location>
        <begin position="207"/>
        <end position="217"/>
    </location>
</feature>
<keyword evidence="3 15" id="KW-0808">Transferase</keyword>
<evidence type="ECO:0000256" key="7">
    <source>
        <dbReference type="ARBA" id="ARBA00022765"/>
    </source>
</evidence>
<evidence type="ECO:0000256" key="15">
    <source>
        <dbReference type="RuleBase" id="RU362114"/>
    </source>
</evidence>
<dbReference type="InterPro" id="IPR036930">
    <property type="entry name" value="WGR_dom_sf"/>
</dbReference>
<dbReference type="GO" id="GO:1990404">
    <property type="term" value="F:NAD+-protein mono-ADP-ribosyltransferase activity"/>
    <property type="evidence" value="ECO:0007669"/>
    <property type="project" value="TreeGrafter"/>
</dbReference>
<keyword evidence="6" id="KW-0677">Repeat</keyword>
<keyword evidence="2 15" id="KW-0328">Glycosyltransferase</keyword>
<comment type="catalytic activity">
    <reaction evidence="14">
        <text>NAD(+) + (ADP-D-ribosyl)n-acceptor = nicotinamide + (ADP-D-ribosyl)n+1-acceptor + H(+).</text>
        <dbReference type="EC" id="2.4.2.30"/>
    </reaction>
</comment>
<evidence type="ECO:0000259" key="19">
    <source>
        <dbReference type="PROSITE" id="PS51977"/>
    </source>
</evidence>
<keyword evidence="11" id="KW-0238">DNA-binding</keyword>
<dbReference type="Gene3D" id="3.90.228.10">
    <property type="match status" value="1"/>
</dbReference>
<evidence type="ECO:0000256" key="3">
    <source>
        <dbReference type="ARBA" id="ARBA00022679"/>
    </source>
</evidence>
<dbReference type="EC" id="2.4.2.-" evidence="15"/>
<evidence type="ECO:0000313" key="21">
    <source>
        <dbReference type="Proteomes" id="UP000280598"/>
    </source>
</evidence>
<dbReference type="VEuPathDB" id="FungiDB:BTJ68_06345"/>
<reference evidence="20 21" key="1">
    <citation type="journal article" date="2018" name="BMC Genomics">
        <title>Genomic evidence for intraspecific hybridization in a clonal and extremely halotolerant yeast.</title>
        <authorList>
            <person name="Gostincar C."/>
            <person name="Stajich J.E."/>
            <person name="Zupancic J."/>
            <person name="Zalar P."/>
            <person name="Gunde-Cimerman N."/>
        </authorList>
    </citation>
    <scope>NUCLEOTIDE SEQUENCE [LARGE SCALE GENOMIC DNA]</scope>
    <source>
        <strain evidence="20 21">EXF-562</strain>
    </source>
</reference>
<accession>A0A3M7HPP8</accession>
<comment type="similarity">
    <text evidence="13">Belongs to the ARTD/PARP family.</text>
</comment>
<dbReference type="Pfam" id="PF05406">
    <property type="entry name" value="WGR"/>
    <property type="match status" value="1"/>
</dbReference>
<dbReference type="InterPro" id="IPR012317">
    <property type="entry name" value="Poly(ADP-ribose)pol_cat_dom"/>
</dbReference>
<evidence type="ECO:0000256" key="6">
    <source>
        <dbReference type="ARBA" id="ARBA00022737"/>
    </source>
</evidence>
<evidence type="ECO:0000256" key="2">
    <source>
        <dbReference type="ARBA" id="ARBA00022676"/>
    </source>
</evidence>
<evidence type="ECO:0000256" key="5">
    <source>
        <dbReference type="ARBA" id="ARBA00022723"/>
    </source>
</evidence>
<sequence length="582" mass="63747">MPPTTRKKRAASPAEQPSPPPSKKPTRKKGKADLGAGQLNPEANGSSNQVQDTKATSQLHIPVDEECPLASYRVWINPDDGVIFDAALNQSNSSGNNNKFYRLQVRSITFQPHFMSLTLGTASRESKGGRVGASGTGAVLGSGSLADAIKNFERKFKDKSGLSWADRLADPKSGLLYGMLFSPPLTFRSIERSYVPESEDESDDEEPHAKAGASDRHSRSHSPPKCTLEPPVKSLMELIFNEKYFDAVMVQLNYDSKKLPLGKLSKQTITRGFQALKNLSECISDPSRAGEIEGFSNLFFSLIPHDFGRNRPPVNRSTEVLKNEIELLENLSDLKAADDIIKQDDKQGVDPVHPLDSRFRSLGMQEMTPLSPDSTEFSEIQQYLMKTCGATHDYEYNLKDVFRIERKGELERFQQSNFSKIASDRRLLWHGSRATNFGGILSQGLRIAPPEAPVSGYAYGKGIYLADMSSKSAQYTASYISNGEGLLLLCEAELGSPMQVITGGGDSRAGETAKAKGLWSTHGVGKSGPKRWKNAGAVHESLAGVSMPDAEEMPDMGDSSPFLMYNEYVCSPNRLHIPALTS</sequence>
<dbReference type="PROSITE" id="PS51059">
    <property type="entry name" value="PARP_CATALYTIC"/>
    <property type="match status" value="1"/>
</dbReference>
<feature type="domain" description="PARP catalytic" evidence="17">
    <location>
        <begin position="353"/>
        <end position="582"/>
    </location>
</feature>
<evidence type="ECO:0000256" key="12">
    <source>
        <dbReference type="ARBA" id="ARBA00023242"/>
    </source>
</evidence>
<dbReference type="InterPro" id="IPR008893">
    <property type="entry name" value="WGR_domain"/>
</dbReference>
<dbReference type="Pfam" id="PF00644">
    <property type="entry name" value="PARP"/>
    <property type="match status" value="1"/>
</dbReference>
<evidence type="ECO:0000313" key="20">
    <source>
        <dbReference type="EMBL" id="RMZ15263.1"/>
    </source>
</evidence>
<evidence type="ECO:0000256" key="11">
    <source>
        <dbReference type="ARBA" id="ARBA00023125"/>
    </source>
</evidence>
<feature type="domain" description="WGR" evidence="19">
    <location>
        <begin position="71"/>
        <end position="177"/>
    </location>
</feature>
<evidence type="ECO:0000259" key="17">
    <source>
        <dbReference type="PROSITE" id="PS51059"/>
    </source>
</evidence>
<feature type="compositionally biased region" description="Basic residues" evidence="16">
    <location>
        <begin position="1"/>
        <end position="10"/>
    </location>
</feature>
<evidence type="ECO:0000256" key="9">
    <source>
        <dbReference type="ARBA" id="ARBA00022833"/>
    </source>
</evidence>
<dbReference type="GO" id="GO:0006302">
    <property type="term" value="P:double-strand break repair"/>
    <property type="evidence" value="ECO:0007669"/>
    <property type="project" value="TreeGrafter"/>
</dbReference>
<dbReference type="GO" id="GO:0005730">
    <property type="term" value="C:nucleolus"/>
    <property type="evidence" value="ECO:0007669"/>
    <property type="project" value="TreeGrafter"/>
</dbReference>
<dbReference type="GO" id="GO:0003677">
    <property type="term" value="F:DNA binding"/>
    <property type="evidence" value="ECO:0007669"/>
    <property type="project" value="UniProtKB-KW"/>
</dbReference>
<dbReference type="PROSITE" id="PS51060">
    <property type="entry name" value="PARP_ALPHA_HD"/>
    <property type="match status" value="1"/>
</dbReference>
<proteinExistence type="inferred from homology"/>
<evidence type="ECO:0000256" key="10">
    <source>
        <dbReference type="ARBA" id="ARBA00023027"/>
    </source>
</evidence>
<evidence type="ECO:0000256" key="16">
    <source>
        <dbReference type="SAM" id="MobiDB-lite"/>
    </source>
</evidence>
<dbReference type="InterPro" id="IPR036616">
    <property type="entry name" value="Poly(ADP-ribose)pol_reg_dom_sf"/>
</dbReference>
<feature type="compositionally biased region" description="Acidic residues" evidence="16">
    <location>
        <begin position="197"/>
        <end position="206"/>
    </location>
</feature>
<keyword evidence="5" id="KW-0479">Metal-binding</keyword>
<dbReference type="SUPFAM" id="SSF142921">
    <property type="entry name" value="WGR domain-like"/>
    <property type="match status" value="1"/>
</dbReference>
<dbReference type="Gene3D" id="1.20.142.10">
    <property type="entry name" value="Poly(ADP-ribose) polymerase, regulatory domain"/>
    <property type="match status" value="1"/>
</dbReference>
<gene>
    <name evidence="20" type="ORF">D0860_01739</name>
</gene>
<evidence type="ECO:0000256" key="14">
    <source>
        <dbReference type="ARBA" id="ARBA00033987"/>
    </source>
</evidence>
<evidence type="ECO:0000256" key="4">
    <source>
        <dbReference type="ARBA" id="ARBA00022695"/>
    </source>
</evidence>
<dbReference type="PROSITE" id="PS51977">
    <property type="entry name" value="WGR"/>
    <property type="match status" value="1"/>
</dbReference>
<evidence type="ECO:0000259" key="18">
    <source>
        <dbReference type="PROSITE" id="PS51060"/>
    </source>
</evidence>
<dbReference type="SUPFAM" id="SSF56399">
    <property type="entry name" value="ADP-ribosylation"/>
    <property type="match status" value="1"/>
</dbReference>
<dbReference type="Proteomes" id="UP000280598">
    <property type="component" value="Unassembled WGS sequence"/>
</dbReference>
<feature type="region of interest" description="Disordered" evidence="16">
    <location>
        <begin position="1"/>
        <end position="56"/>
    </location>
</feature>
<dbReference type="SUPFAM" id="SSF47587">
    <property type="entry name" value="Domain of poly(ADP-ribose) polymerase"/>
    <property type="match status" value="1"/>
</dbReference>
<comment type="subcellular location">
    <subcellularLocation>
        <location evidence="1">Nucleus</location>
    </subcellularLocation>
</comment>
<feature type="region of interest" description="Disordered" evidence="16">
    <location>
        <begin position="194"/>
        <end position="228"/>
    </location>
</feature>
<dbReference type="PANTHER" id="PTHR10459">
    <property type="entry name" value="DNA LIGASE"/>
    <property type="match status" value="1"/>
</dbReference>
<name>A0A3M7HPP8_HORWE</name>
<keyword evidence="8" id="KW-0863">Zinc-finger</keyword>
<organism evidence="20 21">
    <name type="scientific">Hortaea werneckii</name>
    <name type="common">Black yeast</name>
    <name type="synonym">Cladosporium werneckii</name>
    <dbReference type="NCBI Taxonomy" id="91943"/>
    <lineage>
        <taxon>Eukaryota</taxon>
        <taxon>Fungi</taxon>
        <taxon>Dikarya</taxon>
        <taxon>Ascomycota</taxon>
        <taxon>Pezizomycotina</taxon>
        <taxon>Dothideomycetes</taxon>
        <taxon>Dothideomycetidae</taxon>
        <taxon>Mycosphaerellales</taxon>
        <taxon>Teratosphaeriaceae</taxon>
        <taxon>Hortaea</taxon>
    </lineage>
</organism>
<keyword evidence="4" id="KW-0548">Nucleotidyltransferase</keyword>
<keyword evidence="9" id="KW-0862">Zinc</keyword>
<evidence type="ECO:0000256" key="13">
    <source>
        <dbReference type="ARBA" id="ARBA00024347"/>
    </source>
</evidence>
<dbReference type="PANTHER" id="PTHR10459:SF60">
    <property type="entry name" value="POLY [ADP-RIBOSE] POLYMERASE 2"/>
    <property type="match status" value="1"/>
</dbReference>
<dbReference type="GO" id="GO:0003950">
    <property type="term" value="F:NAD+ poly-ADP-ribosyltransferase activity"/>
    <property type="evidence" value="ECO:0007669"/>
    <property type="project" value="UniProtKB-UniRule"/>
</dbReference>
<dbReference type="Pfam" id="PF02877">
    <property type="entry name" value="PARP_reg"/>
    <property type="match status" value="1"/>
</dbReference>
<dbReference type="CDD" id="cd01437">
    <property type="entry name" value="parp_like"/>
    <property type="match status" value="1"/>
</dbReference>
<dbReference type="GO" id="GO:0070212">
    <property type="term" value="P:protein poly-ADP-ribosylation"/>
    <property type="evidence" value="ECO:0007669"/>
    <property type="project" value="TreeGrafter"/>
</dbReference>
<keyword evidence="7" id="KW-0013">ADP-ribosylation</keyword>
<evidence type="ECO:0000256" key="1">
    <source>
        <dbReference type="ARBA" id="ARBA00004123"/>
    </source>
</evidence>
<dbReference type="GO" id="GO:0008270">
    <property type="term" value="F:zinc ion binding"/>
    <property type="evidence" value="ECO:0007669"/>
    <property type="project" value="UniProtKB-KW"/>
</dbReference>
<dbReference type="GO" id="GO:0016779">
    <property type="term" value="F:nucleotidyltransferase activity"/>
    <property type="evidence" value="ECO:0007669"/>
    <property type="project" value="UniProtKB-KW"/>
</dbReference>
<dbReference type="FunFam" id="1.20.142.10:FF:000002">
    <property type="entry name" value="Poly [ADP-ribose] polymerase"/>
    <property type="match status" value="1"/>
</dbReference>
<dbReference type="AlphaFoldDB" id="A0A3M7HPP8"/>
<comment type="caution">
    <text evidence="20">The sequence shown here is derived from an EMBL/GenBank/DDBJ whole genome shotgun (WGS) entry which is preliminary data.</text>
</comment>
<keyword evidence="12" id="KW-0539">Nucleus</keyword>
<dbReference type="InterPro" id="IPR050800">
    <property type="entry name" value="ARTD/PARP"/>
</dbReference>